<dbReference type="PANTHER" id="PTHR45729:SF6">
    <property type="entry name" value="RABPHILIN, ISOFORM A"/>
    <property type="match status" value="1"/>
</dbReference>
<reference evidence="9" key="1">
    <citation type="submission" date="2020-11" db="EMBL/GenBank/DDBJ databases">
        <authorList>
            <person name="Tran Van P."/>
        </authorList>
    </citation>
    <scope>NUCLEOTIDE SEQUENCE</scope>
</reference>
<evidence type="ECO:0000256" key="1">
    <source>
        <dbReference type="ARBA" id="ARBA00022723"/>
    </source>
</evidence>
<dbReference type="Gene3D" id="3.30.40.10">
    <property type="entry name" value="Zinc/RING finger domain, C3HC4 (zinc finger)"/>
    <property type="match status" value="1"/>
</dbReference>
<feature type="domain" description="FYVE-type" evidence="7">
    <location>
        <begin position="84"/>
        <end position="141"/>
    </location>
</feature>
<dbReference type="EMBL" id="CAJPVJ010001042">
    <property type="protein sequence ID" value="CAG2163952.1"/>
    <property type="molecule type" value="Genomic_DNA"/>
</dbReference>
<dbReference type="InterPro" id="IPR013083">
    <property type="entry name" value="Znf_RING/FYVE/PHD"/>
</dbReference>
<dbReference type="SUPFAM" id="SSF57903">
    <property type="entry name" value="FYVE/PHD zinc finger"/>
    <property type="match status" value="1"/>
</dbReference>
<gene>
    <name evidence="9" type="ORF">ONB1V03_LOCUS3513</name>
</gene>
<feature type="domain" description="RabBD" evidence="8">
    <location>
        <begin position="36"/>
        <end position="153"/>
    </location>
</feature>
<evidence type="ECO:0000256" key="6">
    <source>
        <dbReference type="SAM" id="MobiDB-lite"/>
    </source>
</evidence>
<dbReference type="PANTHER" id="PTHR45729">
    <property type="entry name" value="RABPHILIN, ISOFORM A"/>
    <property type="match status" value="1"/>
</dbReference>
<evidence type="ECO:0000313" key="9">
    <source>
        <dbReference type="EMBL" id="CAD7642278.1"/>
    </source>
</evidence>
<organism evidence="9">
    <name type="scientific">Oppiella nova</name>
    <dbReference type="NCBI Taxonomy" id="334625"/>
    <lineage>
        <taxon>Eukaryota</taxon>
        <taxon>Metazoa</taxon>
        <taxon>Ecdysozoa</taxon>
        <taxon>Arthropoda</taxon>
        <taxon>Chelicerata</taxon>
        <taxon>Arachnida</taxon>
        <taxon>Acari</taxon>
        <taxon>Acariformes</taxon>
        <taxon>Sarcoptiformes</taxon>
        <taxon>Oribatida</taxon>
        <taxon>Brachypylina</taxon>
        <taxon>Oppioidea</taxon>
        <taxon>Oppiidae</taxon>
        <taxon>Oppiella</taxon>
    </lineage>
</organism>
<dbReference type="InterPro" id="IPR017455">
    <property type="entry name" value="Znf_FYVE-rel"/>
</dbReference>
<evidence type="ECO:0000259" key="8">
    <source>
        <dbReference type="PROSITE" id="PS50916"/>
    </source>
</evidence>
<dbReference type="GO" id="GO:0006887">
    <property type="term" value="P:exocytosis"/>
    <property type="evidence" value="ECO:0007669"/>
    <property type="project" value="TreeGrafter"/>
</dbReference>
<dbReference type="InterPro" id="IPR010911">
    <property type="entry name" value="Rab_BD"/>
</dbReference>
<evidence type="ECO:0000256" key="2">
    <source>
        <dbReference type="ARBA" id="ARBA00022771"/>
    </source>
</evidence>
<feature type="compositionally biased region" description="Low complexity" evidence="6">
    <location>
        <begin position="179"/>
        <end position="196"/>
    </location>
</feature>
<keyword evidence="3" id="KW-0862">Zinc</keyword>
<keyword evidence="1" id="KW-0479">Metal-binding</keyword>
<keyword evidence="10" id="KW-1185">Reference proteome</keyword>
<dbReference type="GO" id="GO:0031267">
    <property type="term" value="F:small GTPase binding"/>
    <property type="evidence" value="ECO:0007669"/>
    <property type="project" value="InterPro"/>
</dbReference>
<dbReference type="PROSITE" id="PS50916">
    <property type="entry name" value="RABBD"/>
    <property type="match status" value="1"/>
</dbReference>
<evidence type="ECO:0000256" key="4">
    <source>
        <dbReference type="PROSITE-ProRule" id="PRU00091"/>
    </source>
</evidence>
<evidence type="ECO:0000256" key="5">
    <source>
        <dbReference type="SAM" id="Coils"/>
    </source>
</evidence>
<evidence type="ECO:0000313" key="10">
    <source>
        <dbReference type="Proteomes" id="UP000728032"/>
    </source>
</evidence>
<feature type="compositionally biased region" description="Polar residues" evidence="6">
    <location>
        <begin position="168"/>
        <end position="178"/>
    </location>
</feature>
<dbReference type="AlphaFoldDB" id="A0A7R9LIB0"/>
<proteinExistence type="predicted"/>
<keyword evidence="2 4" id="KW-0863">Zinc-finger</keyword>
<evidence type="ECO:0008006" key="11">
    <source>
        <dbReference type="Google" id="ProtNLM"/>
    </source>
</evidence>
<dbReference type="Proteomes" id="UP000728032">
    <property type="component" value="Unassembled WGS sequence"/>
</dbReference>
<evidence type="ECO:0000256" key="3">
    <source>
        <dbReference type="ARBA" id="ARBA00022833"/>
    </source>
</evidence>
<protein>
    <recommendedName>
        <fullName evidence="11">Rab effector Noc2</fullName>
    </recommendedName>
</protein>
<dbReference type="InterPro" id="IPR011011">
    <property type="entry name" value="Znf_FYVE_PHD"/>
</dbReference>
<evidence type="ECO:0000259" key="7">
    <source>
        <dbReference type="PROSITE" id="PS50178"/>
    </source>
</evidence>
<dbReference type="GO" id="GO:0006886">
    <property type="term" value="P:intracellular protein transport"/>
    <property type="evidence" value="ECO:0007669"/>
    <property type="project" value="InterPro"/>
</dbReference>
<dbReference type="EMBL" id="OC915867">
    <property type="protein sequence ID" value="CAD7642278.1"/>
    <property type="molecule type" value="Genomic_DNA"/>
</dbReference>
<sequence>MDSKDPWSCPNDRELTLRARLDTGWSVKSNQIQNNTPKADPINDCEQKMILKVINKAKQMEKMERDRINRMLERLNNMKRNARGDGKYNCVLCNDTFGLFGAQGRQCKDCLKSVCNKCGVDTLTADNDPLWLCKLCSETRELWKKSGAWFSNVMPILPNASPCAPSIPSINSPANESPNSAENEFISNSSSFHSSSPVLRHKTRSPSPMSNRNRSPNIAGFHENIIENS</sequence>
<dbReference type="Pfam" id="PF02318">
    <property type="entry name" value="FYVE_2"/>
    <property type="match status" value="1"/>
</dbReference>
<dbReference type="OrthoDB" id="270970at2759"/>
<dbReference type="InterPro" id="IPR041282">
    <property type="entry name" value="FYVE_2"/>
</dbReference>
<accession>A0A7R9LIB0</accession>
<name>A0A7R9LIB0_9ACAR</name>
<keyword evidence="5" id="KW-0175">Coiled coil</keyword>
<feature type="coiled-coil region" evidence="5">
    <location>
        <begin position="58"/>
        <end position="85"/>
    </location>
</feature>
<feature type="compositionally biased region" description="Low complexity" evidence="6">
    <location>
        <begin position="205"/>
        <end position="217"/>
    </location>
</feature>
<dbReference type="PROSITE" id="PS50178">
    <property type="entry name" value="ZF_FYVE"/>
    <property type="match status" value="1"/>
</dbReference>
<dbReference type="InterPro" id="IPR043566">
    <property type="entry name" value="Rabphilin/DOC2/Noc2"/>
</dbReference>
<dbReference type="GO" id="GO:0008270">
    <property type="term" value="F:zinc ion binding"/>
    <property type="evidence" value="ECO:0007669"/>
    <property type="project" value="UniProtKB-KW"/>
</dbReference>
<feature type="region of interest" description="Disordered" evidence="6">
    <location>
        <begin position="168"/>
        <end position="229"/>
    </location>
</feature>